<sequence length="279" mass="30923">MTKLSKQGHGNIFLEGDAYISNQGLEVTPNEIDSSRNQTAGRATYVKPLHLWDNTSVEFDTFANQLWDPRNSSGDFIGPHVGISINSLASVTSQKWFHDIPDGRACHAWVTYDSVSKNLSVSVTGFHNNTVVRQELYHIIDLKSVLPEWVIFGFSAATGALFEKNMVISLAFNSSDLAIVENNAPAPTPSQDPVQRLAPRRSHDEVKHKNRTGLVVKVTVGLSVLFSFVAVLAFCLLKMKNSRGAEEGLHVGMNSEFEMGTGPRKFSYRELARSWRTEA</sequence>
<protein>
    <submittedName>
        <fullName evidence="1">Uncharacterized protein</fullName>
    </submittedName>
</protein>
<evidence type="ECO:0000313" key="1">
    <source>
        <dbReference type="EMBL" id="KAI3780357.1"/>
    </source>
</evidence>
<evidence type="ECO:0000313" key="2">
    <source>
        <dbReference type="Proteomes" id="UP001055811"/>
    </source>
</evidence>
<proteinExistence type="predicted"/>
<gene>
    <name evidence="1" type="ORF">L2E82_10336</name>
</gene>
<organism evidence="1 2">
    <name type="scientific">Cichorium intybus</name>
    <name type="common">Chicory</name>
    <dbReference type="NCBI Taxonomy" id="13427"/>
    <lineage>
        <taxon>Eukaryota</taxon>
        <taxon>Viridiplantae</taxon>
        <taxon>Streptophyta</taxon>
        <taxon>Embryophyta</taxon>
        <taxon>Tracheophyta</taxon>
        <taxon>Spermatophyta</taxon>
        <taxon>Magnoliopsida</taxon>
        <taxon>eudicotyledons</taxon>
        <taxon>Gunneridae</taxon>
        <taxon>Pentapetalae</taxon>
        <taxon>asterids</taxon>
        <taxon>campanulids</taxon>
        <taxon>Asterales</taxon>
        <taxon>Asteraceae</taxon>
        <taxon>Cichorioideae</taxon>
        <taxon>Cichorieae</taxon>
        <taxon>Cichoriinae</taxon>
        <taxon>Cichorium</taxon>
    </lineage>
</organism>
<dbReference type="Proteomes" id="UP001055811">
    <property type="component" value="Linkage Group LG02"/>
</dbReference>
<keyword evidence="2" id="KW-1185">Reference proteome</keyword>
<dbReference type="EMBL" id="CM042010">
    <property type="protein sequence ID" value="KAI3780357.1"/>
    <property type="molecule type" value="Genomic_DNA"/>
</dbReference>
<comment type="caution">
    <text evidence="1">The sequence shown here is derived from an EMBL/GenBank/DDBJ whole genome shotgun (WGS) entry which is preliminary data.</text>
</comment>
<accession>A0ACB9GCA2</accession>
<reference evidence="2" key="1">
    <citation type="journal article" date="2022" name="Mol. Ecol. Resour.">
        <title>The genomes of chicory, endive, great burdock and yacon provide insights into Asteraceae palaeo-polyploidization history and plant inulin production.</title>
        <authorList>
            <person name="Fan W."/>
            <person name="Wang S."/>
            <person name="Wang H."/>
            <person name="Wang A."/>
            <person name="Jiang F."/>
            <person name="Liu H."/>
            <person name="Zhao H."/>
            <person name="Xu D."/>
            <person name="Zhang Y."/>
        </authorList>
    </citation>
    <scope>NUCLEOTIDE SEQUENCE [LARGE SCALE GENOMIC DNA]</scope>
    <source>
        <strain evidence="2">cv. Punajuju</strain>
    </source>
</reference>
<name>A0ACB9GCA2_CICIN</name>
<reference evidence="1 2" key="2">
    <citation type="journal article" date="2022" name="Mol. Ecol. Resour.">
        <title>The genomes of chicory, endive, great burdock and yacon provide insights into Asteraceae paleo-polyploidization history and plant inulin production.</title>
        <authorList>
            <person name="Fan W."/>
            <person name="Wang S."/>
            <person name="Wang H."/>
            <person name="Wang A."/>
            <person name="Jiang F."/>
            <person name="Liu H."/>
            <person name="Zhao H."/>
            <person name="Xu D."/>
            <person name="Zhang Y."/>
        </authorList>
    </citation>
    <scope>NUCLEOTIDE SEQUENCE [LARGE SCALE GENOMIC DNA]</scope>
    <source>
        <strain evidence="2">cv. Punajuju</strain>
        <tissue evidence="1">Leaves</tissue>
    </source>
</reference>